<accession>A0A523S416</accession>
<dbReference type="Proteomes" id="UP000316360">
    <property type="component" value="Unassembled WGS sequence"/>
</dbReference>
<dbReference type="InterPro" id="IPR028082">
    <property type="entry name" value="Peripla_BP_I"/>
</dbReference>
<evidence type="ECO:0000256" key="1">
    <source>
        <dbReference type="ARBA" id="ARBA00010062"/>
    </source>
</evidence>
<dbReference type="EMBL" id="SOKJ01000069">
    <property type="protein sequence ID" value="TET12579.1"/>
    <property type="molecule type" value="Genomic_DNA"/>
</dbReference>
<feature type="domain" description="Leucine-binding protein" evidence="3">
    <location>
        <begin position="192"/>
        <end position="373"/>
    </location>
</feature>
<dbReference type="SUPFAM" id="SSF48452">
    <property type="entry name" value="TPR-like"/>
    <property type="match status" value="1"/>
</dbReference>
<dbReference type="InterPro" id="IPR051010">
    <property type="entry name" value="BCAA_transport"/>
</dbReference>
<dbReference type="SUPFAM" id="SSF53822">
    <property type="entry name" value="Periplasmic binding protein-like I"/>
    <property type="match status" value="1"/>
</dbReference>
<name>A0A523S416_UNCAE</name>
<dbReference type="InterPro" id="IPR028081">
    <property type="entry name" value="Leu-bd"/>
</dbReference>
<evidence type="ECO:0000256" key="2">
    <source>
        <dbReference type="ARBA" id="ARBA00022729"/>
    </source>
</evidence>
<feature type="domain" description="Leucine-binding protein" evidence="3">
    <location>
        <begin position="413"/>
        <end position="545"/>
    </location>
</feature>
<evidence type="ECO:0000259" key="3">
    <source>
        <dbReference type="Pfam" id="PF13458"/>
    </source>
</evidence>
<dbReference type="CDD" id="cd06339">
    <property type="entry name" value="PBP1_YraM_LppC_lipoprotein-like"/>
    <property type="match status" value="1"/>
</dbReference>
<protein>
    <submittedName>
        <fullName evidence="4">Penicillin-binding protein activator</fullName>
    </submittedName>
</protein>
<sequence>YLKTEQYGKALVILKRISNNHPNYEDLSTVQYQIANCLYLLGQYRSSKNNALKWLEQYPQDFLKADILILLGKDFNALGDKPQAFYWRLKAKEEYPDNILRQEELNKELDELVRTSKIEELERISEYVAKSDYAPKIYHRIATFFVDQNELEKAQKAAMSLVQSTTENSWILVGRQLLERIQGEMAVRPNVVGCLLPLSGPFAIYGEEILNGIQLGMATLGEKGQDSDLELVIKDTKGTPEDTLAGLENLVINEKVMAIIGPLLSSTAIAAAKKAQRLGVPIITLTQKEGIMEEGDMVFRNFLTPSQEVKRLLNTAIYEMGIKRFGVLYPDNSYGRFFMNLFWDRLEEMGAKVTAIESYNPDDTDFANPIKKMTGLYYPRPASLVQKLIEMRSIEEEENEIFPEEPEPIIDFDAVFVPDNFQRVAMIAPQLAYHDVLDVLLMGTSLWQSPQLIELAKDYVQGAIFSSGFFKRSGYPRVKDFVESYRVNFDSDPGLLAASGYDTIRMLKKVLAGDEIRTRRDVQMALLKCHDFKGVAGEITFDTQGEVKKEPLLLTISRNQMILFH</sequence>
<organism evidence="4 5">
    <name type="scientific">Aerophobetes bacterium</name>
    <dbReference type="NCBI Taxonomy" id="2030807"/>
    <lineage>
        <taxon>Bacteria</taxon>
        <taxon>Candidatus Aerophobota</taxon>
    </lineage>
</organism>
<comment type="similarity">
    <text evidence="1">Belongs to the leucine-binding protein family.</text>
</comment>
<comment type="caution">
    <text evidence="4">The sequence shown here is derived from an EMBL/GenBank/DDBJ whole genome shotgun (WGS) entry which is preliminary data.</text>
</comment>
<dbReference type="Gene3D" id="1.25.40.10">
    <property type="entry name" value="Tetratricopeptide repeat domain"/>
    <property type="match status" value="1"/>
</dbReference>
<dbReference type="AlphaFoldDB" id="A0A523S416"/>
<evidence type="ECO:0000313" key="4">
    <source>
        <dbReference type="EMBL" id="TET12579.1"/>
    </source>
</evidence>
<dbReference type="Pfam" id="PF13458">
    <property type="entry name" value="Peripla_BP_6"/>
    <property type="match status" value="2"/>
</dbReference>
<dbReference type="InterPro" id="IPR011990">
    <property type="entry name" value="TPR-like_helical_dom_sf"/>
</dbReference>
<dbReference type="Gene3D" id="3.40.50.2300">
    <property type="match status" value="2"/>
</dbReference>
<keyword evidence="2" id="KW-0732">Signal</keyword>
<feature type="non-terminal residue" evidence="4">
    <location>
        <position position="1"/>
    </location>
</feature>
<reference evidence="4 5" key="1">
    <citation type="submission" date="2019-03" db="EMBL/GenBank/DDBJ databases">
        <title>Metabolic potential of uncultured bacteria and archaea associated with petroleum seepage in deep-sea sediments.</title>
        <authorList>
            <person name="Dong X."/>
            <person name="Hubert C."/>
        </authorList>
    </citation>
    <scope>NUCLEOTIDE SEQUENCE [LARGE SCALE GENOMIC DNA]</scope>
    <source>
        <strain evidence="4">E44_bin7</strain>
    </source>
</reference>
<gene>
    <name evidence="4" type="ORF">E3J84_01335</name>
</gene>
<evidence type="ECO:0000313" key="5">
    <source>
        <dbReference type="Proteomes" id="UP000316360"/>
    </source>
</evidence>
<dbReference type="PANTHER" id="PTHR30483:SF6">
    <property type="entry name" value="PERIPLASMIC BINDING PROTEIN OF ABC TRANSPORTER FOR NATURAL AMINO ACIDS"/>
    <property type="match status" value="1"/>
</dbReference>
<proteinExistence type="inferred from homology"/>
<dbReference type="PANTHER" id="PTHR30483">
    <property type="entry name" value="LEUCINE-SPECIFIC-BINDING PROTEIN"/>
    <property type="match status" value="1"/>
</dbReference>